<evidence type="ECO:0000256" key="2">
    <source>
        <dbReference type="ARBA" id="ARBA00038209"/>
    </source>
</evidence>
<dbReference type="SUPFAM" id="SSF53756">
    <property type="entry name" value="UDP-Glycosyltransferase/glycogen phosphorylase"/>
    <property type="match status" value="1"/>
</dbReference>
<dbReference type="Proteomes" id="UP000235703">
    <property type="component" value="Unassembled WGS sequence"/>
</dbReference>
<dbReference type="InterPro" id="IPR029767">
    <property type="entry name" value="WecB-like"/>
</dbReference>
<comment type="similarity">
    <text evidence="2 4">Belongs to the UDP-N-acetylglucosamine 2-epimerase family.</text>
</comment>
<dbReference type="GO" id="GO:0008761">
    <property type="term" value="F:UDP-N-acetylglucosamine 2-epimerase activity"/>
    <property type="evidence" value="ECO:0007669"/>
    <property type="project" value="UniProtKB-EC"/>
</dbReference>
<dbReference type="NCBIfam" id="TIGR00236">
    <property type="entry name" value="wecB"/>
    <property type="match status" value="1"/>
</dbReference>
<reference evidence="6 7" key="1">
    <citation type="submission" date="2017-09" db="EMBL/GenBank/DDBJ databases">
        <title>Bacterial strain isolated from the female urinary microbiota.</title>
        <authorList>
            <person name="Thomas-White K."/>
            <person name="Kumar N."/>
            <person name="Forster S."/>
            <person name="Putonti C."/>
            <person name="Lawley T."/>
            <person name="Wolfe A.J."/>
        </authorList>
    </citation>
    <scope>NUCLEOTIDE SEQUENCE [LARGE SCALE GENOMIC DNA]</scope>
    <source>
        <strain evidence="6 7">UMB0680</strain>
    </source>
</reference>
<evidence type="ECO:0000256" key="3">
    <source>
        <dbReference type="ARBA" id="ARBA00038858"/>
    </source>
</evidence>
<dbReference type="AlphaFoldDB" id="A0A2N6PE49"/>
<dbReference type="EMBL" id="PNFZ01000012">
    <property type="protein sequence ID" value="PMB96973.1"/>
    <property type="molecule type" value="Genomic_DNA"/>
</dbReference>
<gene>
    <name evidence="6" type="ORF">CJ198_13900</name>
</gene>
<dbReference type="EC" id="5.1.3.14" evidence="3"/>
<dbReference type="PANTHER" id="PTHR43174:SF2">
    <property type="entry name" value="UDP-N-ACETYLGLUCOSAMINE 2-EPIMERASE"/>
    <property type="match status" value="1"/>
</dbReference>
<evidence type="ECO:0000256" key="4">
    <source>
        <dbReference type="RuleBase" id="RU003513"/>
    </source>
</evidence>
<sequence length="367" mass="39952">MVVYGTRPEAIKVAPVIKALEDSSQLRPISLVTAQHREMLDQVNEVFGISPDVDLNLMRPGQSLNEIAAGVLESIDAELVRHSPTAVLVQGDTTTVMAAAIAAFNRLIPVIHLEAGLRSGDLASPFPEEANRKLVSQLASLNLAPTEQARQNLLAEGILADSIHVTGNTVIDALHWAVKRPTDFTDPSLRALQDTGRRMLLLTAHRRENLGDRMKQIGQAVGNIARRHPEVLIVWPAHRNPHVRKAIRPFTEAHENVLAIEPVGYHEFTHLLKRSHLVLTDSGGLQEEAPSLGKPVLVLRSNTERPEVVEAGAARLVGVNVESIVEEVDRLLLDETAYAAMAAAVNPYGDGHAAEACLRAIEELIAR</sequence>
<keyword evidence="1 4" id="KW-0413">Isomerase</keyword>
<dbReference type="PANTHER" id="PTHR43174">
    <property type="entry name" value="UDP-N-ACETYLGLUCOSAMINE 2-EPIMERASE"/>
    <property type="match status" value="1"/>
</dbReference>
<dbReference type="OrthoDB" id="9803238at2"/>
<dbReference type="Pfam" id="PF02350">
    <property type="entry name" value="Epimerase_2"/>
    <property type="match status" value="1"/>
</dbReference>
<accession>A0A2N6PE49</accession>
<evidence type="ECO:0000256" key="1">
    <source>
        <dbReference type="ARBA" id="ARBA00023235"/>
    </source>
</evidence>
<evidence type="ECO:0000313" key="7">
    <source>
        <dbReference type="Proteomes" id="UP000235703"/>
    </source>
</evidence>
<protein>
    <recommendedName>
        <fullName evidence="3">UDP-N-acetylglucosamine 2-epimerase (non-hydrolyzing)</fullName>
        <ecNumber evidence="3">5.1.3.14</ecNumber>
    </recommendedName>
</protein>
<keyword evidence="7" id="KW-1185">Reference proteome</keyword>
<evidence type="ECO:0000313" key="6">
    <source>
        <dbReference type="EMBL" id="PMB96973.1"/>
    </source>
</evidence>
<proteinExistence type="inferred from homology"/>
<feature type="domain" description="UDP-N-acetylglucosamine 2-epimerase" evidence="5">
    <location>
        <begin position="18"/>
        <end position="361"/>
    </location>
</feature>
<name>A0A2N6PE49_9MICO</name>
<comment type="caution">
    <text evidence="6">The sequence shown here is derived from an EMBL/GenBank/DDBJ whole genome shotgun (WGS) entry which is preliminary data.</text>
</comment>
<dbReference type="Gene3D" id="3.40.50.2000">
    <property type="entry name" value="Glycogen Phosphorylase B"/>
    <property type="match status" value="2"/>
</dbReference>
<evidence type="ECO:0000259" key="5">
    <source>
        <dbReference type="Pfam" id="PF02350"/>
    </source>
</evidence>
<organism evidence="6 7">
    <name type="scientific">Brevibacterium luteolum</name>
    <dbReference type="NCBI Taxonomy" id="199591"/>
    <lineage>
        <taxon>Bacteria</taxon>
        <taxon>Bacillati</taxon>
        <taxon>Actinomycetota</taxon>
        <taxon>Actinomycetes</taxon>
        <taxon>Micrococcales</taxon>
        <taxon>Brevibacteriaceae</taxon>
        <taxon>Brevibacterium</taxon>
    </lineage>
</organism>
<dbReference type="CDD" id="cd03786">
    <property type="entry name" value="GTB_UDP-GlcNAc_2-Epimerase"/>
    <property type="match status" value="1"/>
</dbReference>
<dbReference type="InterPro" id="IPR003331">
    <property type="entry name" value="UDP_GlcNAc_Epimerase_2_dom"/>
</dbReference>